<evidence type="ECO:0000313" key="2">
    <source>
        <dbReference type="WBParaSite" id="RSKR_0000632300.1"/>
    </source>
</evidence>
<name>A0AC35U0J3_9BILA</name>
<protein>
    <submittedName>
        <fullName evidence="2">Peptidyl-prolyl cis-trans isomerase</fullName>
    </submittedName>
</protein>
<sequence length="190" mass="20873">MASSEGIIGDYDKLKEQLMDPGNPIVFFKVTAAGANLGEIIFELYKHLVPKTVENFRQFCTGEYRKDGIPLGYKGNILHRVIKDFMIQGGDFINNDGTGIASIYGGKFADENFKMSHNAAGTLSMANSGADSNGCQFFITCNSCEYLDSKHVVFGRVLEGLQTVRKIESVPVTTNNKPKMNVVIEQCGEL</sequence>
<dbReference type="WBParaSite" id="RSKR_0000632300.1">
    <property type="protein sequence ID" value="RSKR_0000632300.1"/>
    <property type="gene ID" value="RSKR_0000632300"/>
</dbReference>
<evidence type="ECO:0000313" key="1">
    <source>
        <dbReference type="Proteomes" id="UP000095286"/>
    </source>
</evidence>
<dbReference type="Proteomes" id="UP000095286">
    <property type="component" value="Unplaced"/>
</dbReference>
<reference evidence="2" key="1">
    <citation type="submission" date="2016-11" db="UniProtKB">
        <authorList>
            <consortium name="WormBaseParasite"/>
        </authorList>
    </citation>
    <scope>IDENTIFICATION</scope>
    <source>
        <strain evidence="2">KR3021</strain>
    </source>
</reference>
<accession>A0AC35U0J3</accession>
<organism evidence="1 2">
    <name type="scientific">Rhabditophanes sp. KR3021</name>
    <dbReference type="NCBI Taxonomy" id="114890"/>
    <lineage>
        <taxon>Eukaryota</taxon>
        <taxon>Metazoa</taxon>
        <taxon>Ecdysozoa</taxon>
        <taxon>Nematoda</taxon>
        <taxon>Chromadorea</taxon>
        <taxon>Rhabditida</taxon>
        <taxon>Tylenchina</taxon>
        <taxon>Panagrolaimomorpha</taxon>
        <taxon>Strongyloidoidea</taxon>
        <taxon>Alloionematidae</taxon>
        <taxon>Rhabditophanes</taxon>
    </lineage>
</organism>
<proteinExistence type="predicted"/>